<evidence type="ECO:0000313" key="2">
    <source>
        <dbReference type="Proteomes" id="UP000054926"/>
    </source>
</evidence>
<reference evidence="1 2" key="1">
    <citation type="submission" date="2015-11" db="EMBL/GenBank/DDBJ databases">
        <title>Genomic analysis of 38 Legionella species identifies large and diverse effector repertoires.</title>
        <authorList>
            <person name="Burstein D."/>
            <person name="Amaro F."/>
            <person name="Zusman T."/>
            <person name="Lifshitz Z."/>
            <person name="Cohen O."/>
            <person name="Gilbert J.A."/>
            <person name="Pupko T."/>
            <person name="Shuman H.A."/>
            <person name="Segal G."/>
        </authorList>
    </citation>
    <scope>NUCLEOTIDE SEQUENCE [LARGE SCALE GENOMIC DNA]</scope>
    <source>
        <strain evidence="1 2">IMVS3376</strain>
    </source>
</reference>
<dbReference type="AlphaFoldDB" id="A0A0W0ZQ20"/>
<protein>
    <submittedName>
        <fullName evidence="1">Dot/Icm T4SS effector</fullName>
    </submittedName>
</protein>
<dbReference type="EMBL" id="LNYY01000005">
    <property type="protein sequence ID" value="KTD71112.1"/>
    <property type="molecule type" value="Genomic_DNA"/>
</dbReference>
<dbReference type="OrthoDB" id="5652914at2"/>
<keyword evidence="2" id="KW-1185">Reference proteome</keyword>
<name>A0A0W0ZQ20_9GAMM</name>
<gene>
    <name evidence="1" type="ORF">Lste_0436</name>
</gene>
<dbReference type="STRING" id="947033.Lste_0436"/>
<organism evidence="1 2">
    <name type="scientific">Legionella steelei</name>
    <dbReference type="NCBI Taxonomy" id="947033"/>
    <lineage>
        <taxon>Bacteria</taxon>
        <taxon>Pseudomonadati</taxon>
        <taxon>Pseudomonadota</taxon>
        <taxon>Gammaproteobacteria</taxon>
        <taxon>Legionellales</taxon>
        <taxon>Legionellaceae</taxon>
        <taxon>Legionella</taxon>
    </lineage>
</organism>
<dbReference type="Proteomes" id="UP000054926">
    <property type="component" value="Unassembled WGS sequence"/>
</dbReference>
<evidence type="ECO:0000313" key="1">
    <source>
        <dbReference type="EMBL" id="KTD71112.1"/>
    </source>
</evidence>
<comment type="caution">
    <text evidence="1">The sequence shown here is derived from an EMBL/GenBank/DDBJ whole genome shotgun (WGS) entry which is preliminary data.</text>
</comment>
<proteinExistence type="predicted"/>
<accession>A0A0W0ZQ20</accession>
<sequence>MTYRIDNPGGGDCGFYAFAVGLIKIIQEEYALHKKSETFARWQRNGLNNTSLEDILSIDINKLYNSPYAYKKDILDKLQMSLRGISANAHKTHLLDQIQVEAIRGGGTYVESTSVFHKFMELVHFYLKKEDAKKGALDKVIKFNELALSPEVLSLAKQTAKSLKPKLKSSLNEAETHTIENAHVKAALLNDVMSGREANPRSVILKGADKIKEKGRWATHSDLKEVADQLRVNLNVIQVDAVKPIVNGAPLQGRPTVTLNNEGDTHWTTQVEQLSVSSQEQTPDERPSAKPQAAKREVTLSAKQEHVLNATVSSQPKAEKVERYRQHIKSLMEAASTQGLFSTVKNTITKLDDESLKKEKAKSGESDEDFAKRLQEAEYRRALK</sequence>
<dbReference type="PATRIC" id="fig|947033.5.peg.466"/>